<dbReference type="SUPFAM" id="SSF57196">
    <property type="entry name" value="EGF/Laminin"/>
    <property type="match status" value="2"/>
</dbReference>
<name>A0A6S7G8C3_PARCT</name>
<dbReference type="PROSITE" id="PS01186">
    <property type="entry name" value="EGF_2"/>
    <property type="match status" value="2"/>
</dbReference>
<dbReference type="InterPro" id="IPR024731">
    <property type="entry name" value="NELL2-like_EGF"/>
</dbReference>
<keyword evidence="4 6" id="KW-1015">Disulfide bond</keyword>
<evidence type="ECO:0000313" key="7">
    <source>
        <dbReference type="EMBL" id="CAB3989594.1"/>
    </source>
</evidence>
<proteinExistence type="predicted"/>
<keyword evidence="2 6" id="KW-0245">EGF-like domain</keyword>
<dbReference type="Gene3D" id="2.10.25.10">
    <property type="entry name" value="Laminin"/>
    <property type="match status" value="2"/>
</dbReference>
<dbReference type="PROSITE" id="PS00022">
    <property type="entry name" value="EGF_1"/>
    <property type="match status" value="1"/>
</dbReference>
<dbReference type="InterPro" id="IPR000742">
    <property type="entry name" value="EGF"/>
</dbReference>
<keyword evidence="3" id="KW-0472">Membrane</keyword>
<dbReference type="PANTHER" id="PTHR24038">
    <property type="entry name" value="STABILIN"/>
    <property type="match status" value="1"/>
</dbReference>
<reference evidence="7" key="1">
    <citation type="submission" date="2020-04" db="EMBL/GenBank/DDBJ databases">
        <authorList>
            <person name="Alioto T."/>
            <person name="Alioto T."/>
            <person name="Gomez Garrido J."/>
        </authorList>
    </citation>
    <scope>NUCLEOTIDE SEQUENCE</scope>
    <source>
        <strain evidence="7">A484AB</strain>
    </source>
</reference>
<dbReference type="AlphaFoldDB" id="A0A6S7G8C3"/>
<dbReference type="EMBL" id="CACRXK020001515">
    <property type="protein sequence ID" value="CAB3989594.1"/>
    <property type="molecule type" value="Genomic_DNA"/>
</dbReference>
<dbReference type="OrthoDB" id="286301at2759"/>
<feature type="disulfide bond" evidence="6">
    <location>
        <begin position="147"/>
        <end position="156"/>
    </location>
</feature>
<keyword evidence="5" id="KW-0325">Glycoprotein</keyword>
<evidence type="ECO:0000256" key="2">
    <source>
        <dbReference type="ARBA" id="ARBA00022536"/>
    </source>
</evidence>
<organism evidence="7 8">
    <name type="scientific">Paramuricea clavata</name>
    <name type="common">Red gorgonian</name>
    <name type="synonym">Violescent sea-whip</name>
    <dbReference type="NCBI Taxonomy" id="317549"/>
    <lineage>
        <taxon>Eukaryota</taxon>
        <taxon>Metazoa</taxon>
        <taxon>Cnidaria</taxon>
        <taxon>Anthozoa</taxon>
        <taxon>Octocorallia</taxon>
        <taxon>Malacalcyonacea</taxon>
        <taxon>Plexauridae</taxon>
        <taxon>Paramuricea</taxon>
    </lineage>
</organism>
<evidence type="ECO:0000256" key="1">
    <source>
        <dbReference type="ARBA" id="ARBA00004370"/>
    </source>
</evidence>
<dbReference type="Pfam" id="PF24887">
    <property type="entry name" value="EGF_STAB1-2"/>
    <property type="match status" value="1"/>
</dbReference>
<protein>
    <submittedName>
        <fullName evidence="7">Stabilin-2</fullName>
    </submittedName>
</protein>
<evidence type="ECO:0000313" key="8">
    <source>
        <dbReference type="Proteomes" id="UP001152795"/>
    </source>
</evidence>
<comment type="caution">
    <text evidence="6">Lacks conserved residue(s) required for the propagation of feature annotation.</text>
</comment>
<evidence type="ECO:0000256" key="5">
    <source>
        <dbReference type="ARBA" id="ARBA00023180"/>
    </source>
</evidence>
<evidence type="ECO:0000256" key="3">
    <source>
        <dbReference type="ARBA" id="ARBA00023136"/>
    </source>
</evidence>
<dbReference type="Pfam" id="PF12947">
    <property type="entry name" value="EGF_3"/>
    <property type="match status" value="2"/>
</dbReference>
<comment type="caution">
    <text evidence="7">The sequence shown here is derived from an EMBL/GenBank/DDBJ whole genome shotgun (WGS) entry which is preliminary data.</text>
</comment>
<dbReference type="Proteomes" id="UP001152795">
    <property type="component" value="Unassembled WGS sequence"/>
</dbReference>
<dbReference type="InterPro" id="IPR056806">
    <property type="entry name" value="EGF_STAB1-2"/>
</dbReference>
<dbReference type="GO" id="GO:0016020">
    <property type="term" value="C:membrane"/>
    <property type="evidence" value="ECO:0007669"/>
    <property type="project" value="UniProtKB-SubCell"/>
</dbReference>
<gene>
    <name evidence="7" type="ORF">PACLA_8A080720</name>
</gene>
<dbReference type="FunFam" id="2.10.25.10:FF:000040">
    <property type="entry name" value="Stabilin 2"/>
    <property type="match status" value="1"/>
</dbReference>
<evidence type="ECO:0000256" key="6">
    <source>
        <dbReference type="PROSITE-ProRule" id="PRU00076"/>
    </source>
</evidence>
<dbReference type="PROSITE" id="PS50026">
    <property type="entry name" value="EGF_3"/>
    <property type="match status" value="3"/>
</dbReference>
<evidence type="ECO:0000256" key="4">
    <source>
        <dbReference type="ARBA" id="ARBA00023157"/>
    </source>
</evidence>
<feature type="non-terminal residue" evidence="7">
    <location>
        <position position="535"/>
    </location>
</feature>
<keyword evidence="8" id="KW-1185">Reference proteome</keyword>
<comment type="subcellular location">
    <subcellularLocation>
        <location evidence="1">Membrane</location>
    </subcellularLocation>
</comment>
<dbReference type="SMART" id="SM00181">
    <property type="entry name" value="EGF"/>
    <property type="match status" value="4"/>
</dbReference>
<sequence>MRQIRDISQIMELLYLVSLFLLCFWTSETFANGSNGQTASKCITSKAVFHIFPTSHCLMCPLNAIIGRCPLGTVKITSGMGLRRCILGSNIYGCVHLCRRKAYKSVCCVDHWGPDCQSCPSKESGQLACFGNGQCYDSVAGNGTCQCNAGFEGFACELCTNKSKVGVKCSHDCTCKHGVCDSGVLGVGTCTPFSCKQGYHGKNCDQYAKSCDIKKCSKNSHCYKNKNTMLCTCNPGYTGDGVVCTEIDPCKFSNGLCGKNAVCNKTGPGQHECVCHQGYRGDGVVCTAIDPCQTNNGNCPNNTQCNYTGPGKESFVNDLSLVPWSVLDVFDNVNDKLGLFNKLFTDILDIHALVKRIKLKSKPNPFVTHEFRALMKTRDKWYRRAVKSKDKRDWNGYRFFRQEVKKEIRVAEKEYERNEINSNYGNSRSLWKTINDCLPRKSRLPAQHNSSQLADNFNKYFTSLGRSTAIKVCEIAKEHNLEIIYEQRTENPPEIQFSFHEVSEQEVVKVIKDLPANKASGPDKLPVRVIKDCLP</sequence>
<accession>A0A6S7G8C3</accession>
<dbReference type="PANTHER" id="PTHR24038:SF11">
    <property type="entry name" value="INTEGRIN BETA-LIKE PROTEIN E"/>
    <property type="match status" value="1"/>
</dbReference>